<dbReference type="Gene3D" id="1.20.1070.10">
    <property type="entry name" value="Rhodopsin 7-helix transmembrane proteins"/>
    <property type="match status" value="1"/>
</dbReference>
<evidence type="ECO:0000256" key="5">
    <source>
        <dbReference type="ARBA" id="ARBA00023136"/>
    </source>
</evidence>
<dbReference type="Proteomes" id="UP000694569">
    <property type="component" value="Unplaced"/>
</dbReference>
<proteinExistence type="predicted"/>
<dbReference type="Ensembl" id="ENSLLET00000022285.1">
    <property type="protein sequence ID" value="ENSLLEP00000021456.1"/>
    <property type="gene ID" value="ENSLLEG00000013590.1"/>
</dbReference>
<dbReference type="PANTHER" id="PTHR24237">
    <property type="entry name" value="G-PROTEIN COUPLED RECEPTOR"/>
    <property type="match status" value="1"/>
</dbReference>
<keyword evidence="7" id="KW-0807">Transducer</keyword>
<keyword evidence="6" id="KW-0675">Receptor</keyword>
<sequence length="293" mass="34116">MQNSSTCFVEEGTAKVLMEIIYVTVLILGPIGIVLMIYLMNKPNSLSITTTAIINLLVIHSIFLLTVPFRLVYYFKGRWLFEYTFCKIVSAMIHIHLYTSFFFYVEILVIRHFSYFTERDNVSFNRRLHAVSASVIAWAIVLAFILPAFIFYDNSDQYNGTECFTFQNNLNESTRNLNYVIVVFVLFIVCVLLAVQCFILVKVAKKLQVPLCTHQEFWVELKSLAFILVMIVFFFPSLLFRTFYLQHLHCSLENEIFLSLSALSCLDRIVFFLNYYIGGCLCYTTIMCTLWNI</sequence>
<keyword evidence="5 8" id="KW-0472">Membrane</keyword>
<protein>
    <recommendedName>
        <fullName evidence="9">G-protein coupled receptors family 1 profile domain-containing protein</fullName>
    </recommendedName>
</protein>
<dbReference type="GO" id="GO:0016020">
    <property type="term" value="C:membrane"/>
    <property type="evidence" value="ECO:0007669"/>
    <property type="project" value="UniProtKB-SubCell"/>
</dbReference>
<evidence type="ECO:0000256" key="6">
    <source>
        <dbReference type="ARBA" id="ARBA00023170"/>
    </source>
</evidence>
<feature type="transmembrane region" description="Helical" evidence="8">
    <location>
        <begin position="179"/>
        <end position="203"/>
    </location>
</feature>
<feature type="domain" description="G-protein coupled receptors family 1 profile" evidence="9">
    <location>
        <begin position="32"/>
        <end position="235"/>
    </location>
</feature>
<feature type="transmembrane region" description="Helical" evidence="8">
    <location>
        <begin position="20"/>
        <end position="40"/>
    </location>
</feature>
<feature type="transmembrane region" description="Helical" evidence="8">
    <location>
        <begin position="224"/>
        <end position="244"/>
    </location>
</feature>
<keyword evidence="3 8" id="KW-1133">Transmembrane helix</keyword>
<evidence type="ECO:0000256" key="4">
    <source>
        <dbReference type="ARBA" id="ARBA00023040"/>
    </source>
</evidence>
<evidence type="ECO:0000256" key="1">
    <source>
        <dbReference type="ARBA" id="ARBA00004141"/>
    </source>
</evidence>
<evidence type="ECO:0000256" key="8">
    <source>
        <dbReference type="SAM" id="Phobius"/>
    </source>
</evidence>
<dbReference type="OrthoDB" id="9947118at2759"/>
<dbReference type="GeneTree" id="ENSGT01030000234518"/>
<evidence type="ECO:0000313" key="10">
    <source>
        <dbReference type="Ensembl" id="ENSLLEP00000021456.1"/>
    </source>
</evidence>
<accession>A0A8C5N434</accession>
<dbReference type="PROSITE" id="PS50262">
    <property type="entry name" value="G_PROTEIN_RECEP_F1_2"/>
    <property type="match status" value="1"/>
</dbReference>
<evidence type="ECO:0000259" key="9">
    <source>
        <dbReference type="PROSITE" id="PS50262"/>
    </source>
</evidence>
<dbReference type="Pfam" id="PF00001">
    <property type="entry name" value="7tm_1"/>
    <property type="match status" value="1"/>
</dbReference>
<evidence type="ECO:0000256" key="2">
    <source>
        <dbReference type="ARBA" id="ARBA00022692"/>
    </source>
</evidence>
<dbReference type="AlphaFoldDB" id="A0A8C5N434"/>
<organism evidence="10 11">
    <name type="scientific">Leptobrachium leishanense</name>
    <name type="common">Leishan spiny toad</name>
    <dbReference type="NCBI Taxonomy" id="445787"/>
    <lineage>
        <taxon>Eukaryota</taxon>
        <taxon>Metazoa</taxon>
        <taxon>Chordata</taxon>
        <taxon>Craniata</taxon>
        <taxon>Vertebrata</taxon>
        <taxon>Euteleostomi</taxon>
        <taxon>Amphibia</taxon>
        <taxon>Batrachia</taxon>
        <taxon>Anura</taxon>
        <taxon>Pelobatoidea</taxon>
        <taxon>Megophryidae</taxon>
        <taxon>Leptobrachium</taxon>
    </lineage>
</organism>
<evidence type="ECO:0000256" key="7">
    <source>
        <dbReference type="ARBA" id="ARBA00023224"/>
    </source>
</evidence>
<dbReference type="InterPro" id="IPR017452">
    <property type="entry name" value="GPCR_Rhodpsn_7TM"/>
</dbReference>
<evidence type="ECO:0000313" key="11">
    <source>
        <dbReference type="Proteomes" id="UP000694569"/>
    </source>
</evidence>
<evidence type="ECO:0000256" key="3">
    <source>
        <dbReference type="ARBA" id="ARBA00022989"/>
    </source>
</evidence>
<dbReference type="InterPro" id="IPR047160">
    <property type="entry name" value="GP183-like"/>
</dbReference>
<reference evidence="10" key="1">
    <citation type="submission" date="2025-08" db="UniProtKB">
        <authorList>
            <consortium name="Ensembl"/>
        </authorList>
    </citation>
    <scope>IDENTIFICATION</scope>
</reference>
<keyword evidence="11" id="KW-1185">Reference proteome</keyword>
<dbReference type="GO" id="GO:0008142">
    <property type="term" value="F:oxysterol binding"/>
    <property type="evidence" value="ECO:0007669"/>
    <property type="project" value="InterPro"/>
</dbReference>
<keyword evidence="4" id="KW-0297">G-protein coupled receptor</keyword>
<keyword evidence="2 8" id="KW-0812">Transmembrane</keyword>
<dbReference type="PANTHER" id="PTHR24237:SF35">
    <property type="entry name" value="G-PROTEIN COUPLED RECEPTOR 141-RELATED"/>
    <property type="match status" value="1"/>
</dbReference>
<feature type="transmembrane region" description="Helical" evidence="8">
    <location>
        <begin position="128"/>
        <end position="152"/>
    </location>
</feature>
<feature type="transmembrane region" description="Helical" evidence="8">
    <location>
        <begin position="52"/>
        <end position="75"/>
    </location>
</feature>
<feature type="transmembrane region" description="Helical" evidence="8">
    <location>
        <begin position="95"/>
        <end position="116"/>
    </location>
</feature>
<reference evidence="10" key="2">
    <citation type="submission" date="2025-09" db="UniProtKB">
        <authorList>
            <consortium name="Ensembl"/>
        </authorList>
    </citation>
    <scope>IDENTIFICATION</scope>
</reference>
<comment type="subcellular location">
    <subcellularLocation>
        <location evidence="1">Membrane</location>
        <topology evidence="1">Multi-pass membrane protein</topology>
    </subcellularLocation>
</comment>
<dbReference type="SUPFAM" id="SSF81321">
    <property type="entry name" value="Family A G protein-coupled receptor-like"/>
    <property type="match status" value="1"/>
</dbReference>
<dbReference type="InterPro" id="IPR000276">
    <property type="entry name" value="GPCR_Rhodpsn"/>
</dbReference>
<dbReference type="GO" id="GO:0004930">
    <property type="term" value="F:G protein-coupled receptor activity"/>
    <property type="evidence" value="ECO:0007669"/>
    <property type="project" value="UniProtKB-KW"/>
</dbReference>
<name>A0A8C5N434_9ANUR</name>